<dbReference type="Proteomes" id="UP000663862">
    <property type="component" value="Unassembled WGS sequence"/>
</dbReference>
<dbReference type="AlphaFoldDB" id="A0A821FT35"/>
<reference evidence="3" key="1">
    <citation type="submission" date="2021-02" db="EMBL/GenBank/DDBJ databases">
        <authorList>
            <person name="Nowell W R."/>
        </authorList>
    </citation>
    <scope>NUCLEOTIDE SEQUENCE</scope>
</reference>
<gene>
    <name evidence="2" type="ORF">FME351_LOCUS28175</name>
    <name evidence="3" type="ORF">TSG867_LOCUS31074</name>
</gene>
<accession>A0A821FT35</accession>
<feature type="compositionally biased region" description="Polar residues" evidence="1">
    <location>
        <begin position="1"/>
        <end position="17"/>
    </location>
</feature>
<evidence type="ECO:0000313" key="3">
    <source>
        <dbReference type="EMBL" id="CAF4656304.1"/>
    </source>
</evidence>
<evidence type="ECO:0000256" key="1">
    <source>
        <dbReference type="SAM" id="MobiDB-lite"/>
    </source>
</evidence>
<protein>
    <submittedName>
        <fullName evidence="3">Uncharacterized protein</fullName>
    </submittedName>
</protein>
<dbReference type="EMBL" id="CAJOBQ010005450">
    <property type="protein sequence ID" value="CAF4656304.1"/>
    <property type="molecule type" value="Genomic_DNA"/>
</dbReference>
<name>A0A821FT35_9BILA</name>
<dbReference type="EMBL" id="CAJNYU010003859">
    <property type="protein sequence ID" value="CAF3707722.1"/>
    <property type="molecule type" value="Genomic_DNA"/>
</dbReference>
<dbReference type="Proteomes" id="UP000663869">
    <property type="component" value="Unassembled WGS sequence"/>
</dbReference>
<evidence type="ECO:0000313" key="2">
    <source>
        <dbReference type="EMBL" id="CAF3707722.1"/>
    </source>
</evidence>
<comment type="caution">
    <text evidence="3">The sequence shown here is derived from an EMBL/GenBank/DDBJ whole genome shotgun (WGS) entry which is preliminary data.</text>
</comment>
<organism evidence="3 4">
    <name type="scientific">Rotaria socialis</name>
    <dbReference type="NCBI Taxonomy" id="392032"/>
    <lineage>
        <taxon>Eukaryota</taxon>
        <taxon>Metazoa</taxon>
        <taxon>Spiralia</taxon>
        <taxon>Gnathifera</taxon>
        <taxon>Rotifera</taxon>
        <taxon>Eurotatoria</taxon>
        <taxon>Bdelloidea</taxon>
        <taxon>Philodinida</taxon>
        <taxon>Philodinidae</taxon>
        <taxon>Rotaria</taxon>
    </lineage>
</organism>
<feature type="region of interest" description="Disordered" evidence="1">
    <location>
        <begin position="1"/>
        <end position="22"/>
    </location>
</feature>
<evidence type="ECO:0000313" key="4">
    <source>
        <dbReference type="Proteomes" id="UP000663862"/>
    </source>
</evidence>
<proteinExistence type="predicted"/>
<sequence>MESHGITRNQWNQWNHTESTESHRIMESAVSPLDQIQSILATERNFVLHSQSPVWPNDRIAEIQHADWYRSIAENEDKSNFITLMLNVDGIAMSGSSDNSL</sequence>